<dbReference type="InterPro" id="IPR001214">
    <property type="entry name" value="SET_dom"/>
</dbReference>
<evidence type="ECO:0000313" key="2">
    <source>
        <dbReference type="EMBL" id="PTQ46222.1"/>
    </source>
</evidence>
<dbReference type="SUPFAM" id="SSF82199">
    <property type="entry name" value="SET domain"/>
    <property type="match status" value="1"/>
</dbReference>
<organism evidence="2 3">
    <name type="scientific">Marchantia polymorpha</name>
    <name type="common">Common liverwort</name>
    <name type="synonym">Marchantia aquatica</name>
    <dbReference type="NCBI Taxonomy" id="3197"/>
    <lineage>
        <taxon>Eukaryota</taxon>
        <taxon>Viridiplantae</taxon>
        <taxon>Streptophyta</taxon>
        <taxon>Embryophyta</taxon>
        <taxon>Marchantiophyta</taxon>
        <taxon>Marchantiopsida</taxon>
        <taxon>Marchantiidae</taxon>
        <taxon>Marchantiales</taxon>
        <taxon>Marchantiaceae</taxon>
        <taxon>Marchantia</taxon>
    </lineage>
</organism>
<feature type="domain" description="SET" evidence="1">
    <location>
        <begin position="300"/>
        <end position="513"/>
    </location>
</feature>
<sequence>MPLAAEYDASSTMRDIFIFRGFVAKINHQDKFSLFHDIQDAVDWYSSTFGAVNNNRYLTLRIARDAVRTLTAYLSNQETTSLDRSNASEMNFSIGANGFVDHYMTSIFATLSYAKHALTEDMIEGRITSVGLIVKNGTTRWERILQSIATETLSRYRWNMMDCKKHIDSSLEFAFKSAKTTILQRIHTVLQSFSTDLSEDQYLLDAAGWEGLNNVEDEQLACPSCRWQTEQLSFYDYLALQYRLSVKTFLSEMTSAISCEANKTDDISKLGLGTRPGEGDNGALQRFLGWCAEHDLTISDRLTITDILVPPQDEFSRPAKVRGLVALADIHQGETLSSLPMTVGLFNNDSVSGSSAVDAWDYAAARLLREKVKGNESNWAPYIAILPEYLPTPIHLESRELLEVQWWPVIRELIQVRKAIKESYTKLSPNELSLASYNEYKWAVTMVHSRAFTLPVKPDEQYEQYVFMPFMDMINHHYHYKADWMSQPVWDGKLEITARRTVKKGEEIFASFGPRTNDNLFLYYGFVLEDNPFDAVPLFGSFEEALRWFVGLWTDNCADFAKNQVKASRCQRKTWQNFWNRMKNPVEEAESGSAAQGRDWGELLNYWADLGFQFLPYQPGPTIYPGGIIDPSFLAVFSSSFEVLETMRKDDGIDSPWSDPCPECGNHSAVGSSAMHKFLACIEKQSSFPRGLLDGPTCQSELTKVVLKEEKLTRAMLLARISVVLRCKEILSSFPTTISEDRDLLKADPDTCSQETSASCQNVQSVSSHLQLTRRYRYMKKLMLQTPVDKLLK</sequence>
<evidence type="ECO:0000259" key="1">
    <source>
        <dbReference type="PROSITE" id="PS50280"/>
    </source>
</evidence>
<dbReference type="InterPro" id="IPR050600">
    <property type="entry name" value="SETD3_SETD6_MTase"/>
</dbReference>
<name>A0A2R6XJH1_MARPO</name>
<dbReference type="Proteomes" id="UP000244005">
    <property type="component" value="Unassembled WGS sequence"/>
</dbReference>
<dbReference type="OMA" id="INHHYHY"/>
<dbReference type="CDD" id="cd10527">
    <property type="entry name" value="SET_LSMT"/>
    <property type="match status" value="1"/>
</dbReference>
<protein>
    <recommendedName>
        <fullName evidence="1">SET domain-containing protein</fullName>
    </recommendedName>
</protein>
<dbReference type="PANTHER" id="PTHR13271">
    <property type="entry name" value="UNCHARACTERIZED PUTATIVE METHYLTRANSFERASE"/>
    <property type="match status" value="1"/>
</dbReference>
<proteinExistence type="predicted"/>
<dbReference type="Gramene" id="Mp8g03600.1">
    <property type="protein sequence ID" value="Mp8g03600.1.cds"/>
    <property type="gene ID" value="Mp8g03600"/>
</dbReference>
<dbReference type="PROSITE" id="PS50280">
    <property type="entry name" value="SET"/>
    <property type="match status" value="1"/>
</dbReference>
<dbReference type="PANTHER" id="PTHR13271:SF137">
    <property type="entry name" value="SET DOMAIN-CONTAINING PROTEIN"/>
    <property type="match status" value="1"/>
</dbReference>
<dbReference type="OrthoDB" id="341421at2759"/>
<accession>A0A2R6XJH1</accession>
<dbReference type="EMBL" id="KZ772684">
    <property type="protein sequence ID" value="PTQ46222.1"/>
    <property type="molecule type" value="Genomic_DNA"/>
</dbReference>
<keyword evidence="3" id="KW-1185">Reference proteome</keyword>
<dbReference type="GO" id="GO:0016279">
    <property type="term" value="F:protein-lysine N-methyltransferase activity"/>
    <property type="evidence" value="ECO:0000318"/>
    <property type="project" value="GO_Central"/>
</dbReference>
<dbReference type="InterPro" id="IPR046341">
    <property type="entry name" value="SET_dom_sf"/>
</dbReference>
<dbReference type="AlphaFoldDB" id="A0A2R6XJH1"/>
<reference evidence="3" key="1">
    <citation type="journal article" date="2017" name="Cell">
        <title>Insights into land plant evolution garnered from the Marchantia polymorpha genome.</title>
        <authorList>
            <person name="Bowman J.L."/>
            <person name="Kohchi T."/>
            <person name="Yamato K.T."/>
            <person name="Jenkins J."/>
            <person name="Shu S."/>
            <person name="Ishizaki K."/>
            <person name="Yamaoka S."/>
            <person name="Nishihama R."/>
            <person name="Nakamura Y."/>
            <person name="Berger F."/>
            <person name="Adam C."/>
            <person name="Aki S.S."/>
            <person name="Althoff F."/>
            <person name="Araki T."/>
            <person name="Arteaga-Vazquez M.A."/>
            <person name="Balasubrmanian S."/>
            <person name="Barry K."/>
            <person name="Bauer D."/>
            <person name="Boehm C.R."/>
            <person name="Briginshaw L."/>
            <person name="Caballero-Perez J."/>
            <person name="Catarino B."/>
            <person name="Chen F."/>
            <person name="Chiyoda S."/>
            <person name="Chovatia M."/>
            <person name="Davies K.M."/>
            <person name="Delmans M."/>
            <person name="Demura T."/>
            <person name="Dierschke T."/>
            <person name="Dolan L."/>
            <person name="Dorantes-Acosta A.E."/>
            <person name="Eklund D.M."/>
            <person name="Florent S.N."/>
            <person name="Flores-Sandoval E."/>
            <person name="Fujiyama A."/>
            <person name="Fukuzawa H."/>
            <person name="Galik B."/>
            <person name="Grimanelli D."/>
            <person name="Grimwood J."/>
            <person name="Grossniklaus U."/>
            <person name="Hamada T."/>
            <person name="Haseloff J."/>
            <person name="Hetherington A.J."/>
            <person name="Higo A."/>
            <person name="Hirakawa Y."/>
            <person name="Hundley H.N."/>
            <person name="Ikeda Y."/>
            <person name="Inoue K."/>
            <person name="Inoue S.I."/>
            <person name="Ishida S."/>
            <person name="Jia Q."/>
            <person name="Kakita M."/>
            <person name="Kanazawa T."/>
            <person name="Kawai Y."/>
            <person name="Kawashima T."/>
            <person name="Kennedy M."/>
            <person name="Kinose K."/>
            <person name="Kinoshita T."/>
            <person name="Kohara Y."/>
            <person name="Koide E."/>
            <person name="Komatsu K."/>
            <person name="Kopischke S."/>
            <person name="Kubo M."/>
            <person name="Kyozuka J."/>
            <person name="Lagercrantz U."/>
            <person name="Lin S.S."/>
            <person name="Lindquist E."/>
            <person name="Lipzen A.M."/>
            <person name="Lu C.W."/>
            <person name="De Luna E."/>
            <person name="Martienssen R.A."/>
            <person name="Minamino N."/>
            <person name="Mizutani M."/>
            <person name="Mizutani M."/>
            <person name="Mochizuki N."/>
            <person name="Monte I."/>
            <person name="Mosher R."/>
            <person name="Nagasaki H."/>
            <person name="Nakagami H."/>
            <person name="Naramoto S."/>
            <person name="Nishitani K."/>
            <person name="Ohtani M."/>
            <person name="Okamoto T."/>
            <person name="Okumura M."/>
            <person name="Phillips J."/>
            <person name="Pollak B."/>
            <person name="Reinders A."/>
            <person name="Rovekamp M."/>
            <person name="Sano R."/>
            <person name="Sawa S."/>
            <person name="Schmid M.W."/>
            <person name="Shirakawa M."/>
            <person name="Solano R."/>
            <person name="Spunde A."/>
            <person name="Suetsugu N."/>
            <person name="Sugano S."/>
            <person name="Sugiyama A."/>
            <person name="Sun R."/>
            <person name="Suzuki Y."/>
            <person name="Takenaka M."/>
            <person name="Takezawa D."/>
            <person name="Tomogane H."/>
            <person name="Tsuzuki M."/>
            <person name="Ueda T."/>
            <person name="Umeda M."/>
            <person name="Ward J.M."/>
            <person name="Watanabe Y."/>
            <person name="Yazaki K."/>
            <person name="Yokoyama R."/>
            <person name="Yoshitake Y."/>
            <person name="Yotsui I."/>
            <person name="Zachgo S."/>
            <person name="Schmutz J."/>
        </authorList>
    </citation>
    <scope>NUCLEOTIDE SEQUENCE [LARGE SCALE GENOMIC DNA]</scope>
    <source>
        <strain evidence="3">Tak-1</strain>
    </source>
</reference>
<gene>
    <name evidence="2" type="ORF">MARPO_0012s0150</name>
</gene>
<evidence type="ECO:0000313" key="3">
    <source>
        <dbReference type="Proteomes" id="UP000244005"/>
    </source>
</evidence>
<dbReference type="Gene3D" id="3.90.1410.10">
    <property type="entry name" value="set domain protein methyltransferase, domain 1"/>
    <property type="match status" value="1"/>
</dbReference>